<dbReference type="Proteomes" id="UP000238823">
    <property type="component" value="Unassembled WGS sequence"/>
</dbReference>
<reference evidence="2 3" key="1">
    <citation type="submission" date="2018-03" db="EMBL/GenBank/DDBJ databases">
        <title>Draft Genome Sequences of the Obligatory Marine Myxobacteria Enhygromyxa salina SWB007.</title>
        <authorList>
            <person name="Poehlein A."/>
            <person name="Moghaddam J.A."/>
            <person name="Harms H."/>
            <person name="Alanjari M."/>
            <person name="Koenig G.M."/>
            <person name="Daniel R."/>
            <person name="Schaeberle T.F."/>
        </authorList>
    </citation>
    <scope>NUCLEOTIDE SEQUENCE [LARGE SCALE GENOMIC DNA]</scope>
    <source>
        <strain evidence="2 3">SWB007</strain>
    </source>
</reference>
<evidence type="ECO:0000313" key="2">
    <source>
        <dbReference type="EMBL" id="PRP94785.1"/>
    </source>
</evidence>
<name>A0A2S9XPK4_9BACT</name>
<accession>A0A2S9XPK4</accession>
<dbReference type="EMBL" id="PVNL01000139">
    <property type="protein sequence ID" value="PRP94785.1"/>
    <property type="molecule type" value="Genomic_DNA"/>
</dbReference>
<dbReference type="PROSITE" id="PS51257">
    <property type="entry name" value="PROKAR_LIPOPROTEIN"/>
    <property type="match status" value="1"/>
</dbReference>
<protein>
    <submittedName>
        <fullName evidence="2">Uncharacterized protein</fullName>
    </submittedName>
</protein>
<gene>
    <name evidence="2" type="ORF">ENSA7_76080</name>
</gene>
<organism evidence="2 3">
    <name type="scientific">Enhygromyxa salina</name>
    <dbReference type="NCBI Taxonomy" id="215803"/>
    <lineage>
        <taxon>Bacteria</taxon>
        <taxon>Pseudomonadati</taxon>
        <taxon>Myxococcota</taxon>
        <taxon>Polyangia</taxon>
        <taxon>Nannocystales</taxon>
        <taxon>Nannocystaceae</taxon>
        <taxon>Enhygromyxa</taxon>
    </lineage>
</organism>
<sequence>MRNQHQMFPRGRGQRAAMLVALSAAAPLATSCDSDEPNTHDAIRSGLSGDSEVIIEVDVEGCYSLANSGTVSQSFLLSHATSLDAIELWIIPHLHDPTHLRVELSTGDGPGGSLIATSERVNLLPRDNGELPGEVPDWQTFTFLDAPLLQPGAYTMRLYHEWGESGAHGSCLDPYPDGMSYSLGYQPTPDRDMAFRVLGNICGPVERLGDDPLDCGPDLLLWLDGADRAQTLANSEPAVDGQEIDEWRDKSGHDHHAIAYAPSKKAELDTSAFGGRPAVRFEQDFMEIRDLDLRPSTHQAITAFAVVRRLGGYPNIWVAQENGFNKRSHTPTGAALGTRVVSSLVLEGTPDDRRRHWLAGGQMTDESKVYTEGSDGVGLGMLLYAWDGYAGAYAVDYELAELVIFAGVLPESDRAEIEQHLVDKWATDIEECPNPAPWPLPDPPADDWPHFVDTSYIDLDDIGWISKYRSTIGFDYSDDFEYCRAMKHYHHPLDEVDWATVEIRSPIAGEVIAVEEEMFGTRVQIRSTEHPEFDFLLWHIELESPLAVGAMLLEGEVLGTHYGSDTYSGIAVSTEIDGQRRLLSWFDFISDDLLAEFQARGGITSRADAIISQAERDQNLLCCTNGEFDGDEDLTDWVELDGEANAGAPAPPVSGLAAPLEGPPAQLGFR</sequence>
<feature type="region of interest" description="Disordered" evidence="1">
    <location>
        <begin position="643"/>
        <end position="670"/>
    </location>
</feature>
<proteinExistence type="predicted"/>
<evidence type="ECO:0000313" key="3">
    <source>
        <dbReference type="Proteomes" id="UP000238823"/>
    </source>
</evidence>
<evidence type="ECO:0000256" key="1">
    <source>
        <dbReference type="SAM" id="MobiDB-lite"/>
    </source>
</evidence>
<dbReference type="AlphaFoldDB" id="A0A2S9XPK4"/>
<comment type="caution">
    <text evidence="2">The sequence shown here is derived from an EMBL/GenBank/DDBJ whole genome shotgun (WGS) entry which is preliminary data.</text>
</comment>